<evidence type="ECO:0000313" key="3">
    <source>
        <dbReference type="EMBL" id="GHO60758.1"/>
    </source>
</evidence>
<sequence length="86" mass="9646">MPMYEFVCPTCRTHFDELRPVREADDTAWCPACATVAVRQLSRFAFKKAARARAEERESTLQRSGPVSHPSGCACCFPSPPRTQRA</sequence>
<organism evidence="3 4">
    <name type="scientific">Ktedonobacter robiniae</name>
    <dbReference type="NCBI Taxonomy" id="2778365"/>
    <lineage>
        <taxon>Bacteria</taxon>
        <taxon>Bacillati</taxon>
        <taxon>Chloroflexota</taxon>
        <taxon>Ktedonobacteria</taxon>
        <taxon>Ktedonobacterales</taxon>
        <taxon>Ktedonobacteraceae</taxon>
        <taxon>Ktedonobacter</taxon>
    </lineage>
</organism>
<dbReference type="InterPro" id="IPR013429">
    <property type="entry name" value="Regulatory_FmdB_Zinc_ribbon"/>
</dbReference>
<dbReference type="RefSeq" id="WP_201376792.1">
    <property type="nucleotide sequence ID" value="NZ_BNJG01000006.1"/>
</dbReference>
<keyword evidence="4" id="KW-1185">Reference proteome</keyword>
<dbReference type="SMART" id="SM00834">
    <property type="entry name" value="CxxC_CXXC_SSSS"/>
    <property type="match status" value="1"/>
</dbReference>
<feature type="domain" description="Putative regulatory protein FmdB zinc ribbon" evidence="2">
    <location>
        <begin position="1"/>
        <end position="42"/>
    </location>
</feature>
<gene>
    <name evidence="3" type="ORF">KSB_92330</name>
</gene>
<protein>
    <recommendedName>
        <fullName evidence="2">Putative regulatory protein FmdB zinc ribbon domain-containing protein</fullName>
    </recommendedName>
</protein>
<accession>A0ABQ3V6S7</accession>
<evidence type="ECO:0000256" key="1">
    <source>
        <dbReference type="SAM" id="MobiDB-lite"/>
    </source>
</evidence>
<comment type="caution">
    <text evidence="3">The sequence shown here is derived from an EMBL/GenBank/DDBJ whole genome shotgun (WGS) entry which is preliminary data.</text>
</comment>
<dbReference type="EMBL" id="BNJG01000006">
    <property type="protein sequence ID" value="GHO60758.1"/>
    <property type="molecule type" value="Genomic_DNA"/>
</dbReference>
<dbReference type="NCBIfam" id="TIGR02605">
    <property type="entry name" value="CxxC_CxxC_SSSS"/>
    <property type="match status" value="1"/>
</dbReference>
<dbReference type="Pfam" id="PF09723">
    <property type="entry name" value="Zn_ribbon_8"/>
    <property type="match status" value="1"/>
</dbReference>
<feature type="region of interest" description="Disordered" evidence="1">
    <location>
        <begin position="55"/>
        <end position="86"/>
    </location>
</feature>
<proteinExistence type="predicted"/>
<dbReference type="Proteomes" id="UP000654345">
    <property type="component" value="Unassembled WGS sequence"/>
</dbReference>
<evidence type="ECO:0000259" key="2">
    <source>
        <dbReference type="SMART" id="SM00834"/>
    </source>
</evidence>
<evidence type="ECO:0000313" key="4">
    <source>
        <dbReference type="Proteomes" id="UP000654345"/>
    </source>
</evidence>
<reference evidence="3 4" key="1">
    <citation type="journal article" date="2021" name="Int. J. Syst. Evol. Microbiol.">
        <title>Reticulibacter mediterranei gen. nov., sp. nov., within the new family Reticulibacteraceae fam. nov., and Ktedonospora formicarum gen. nov., sp. nov., Ktedonobacter robiniae sp. nov., Dictyobacter formicarum sp. nov. and Dictyobacter arantiisoli sp. nov., belonging to the class Ktedonobacteria.</title>
        <authorList>
            <person name="Yabe S."/>
            <person name="Zheng Y."/>
            <person name="Wang C.M."/>
            <person name="Sakai Y."/>
            <person name="Abe K."/>
            <person name="Yokota A."/>
            <person name="Donadio S."/>
            <person name="Cavaletti L."/>
            <person name="Monciardini P."/>
        </authorList>
    </citation>
    <scope>NUCLEOTIDE SEQUENCE [LARGE SCALE GENOMIC DNA]</scope>
    <source>
        <strain evidence="3 4">SOSP1-30</strain>
    </source>
</reference>
<name>A0ABQ3V6S7_9CHLR</name>